<organism evidence="5 6">
    <name type="scientific">Inconstantimicrobium porci</name>
    <dbReference type="NCBI Taxonomy" id="2652291"/>
    <lineage>
        <taxon>Bacteria</taxon>
        <taxon>Bacillati</taxon>
        <taxon>Bacillota</taxon>
        <taxon>Clostridia</taxon>
        <taxon>Eubacteriales</taxon>
        <taxon>Clostridiaceae</taxon>
        <taxon>Inconstantimicrobium</taxon>
    </lineage>
</organism>
<dbReference type="PROSITE" id="PS51176">
    <property type="entry name" value="PDH_ADH"/>
    <property type="match status" value="1"/>
</dbReference>
<dbReference type="GO" id="GO:0004665">
    <property type="term" value="F:prephenate dehydrogenase (NADP+) activity"/>
    <property type="evidence" value="ECO:0007669"/>
    <property type="project" value="InterPro"/>
</dbReference>
<dbReference type="FunFam" id="3.40.50.720:FF:000208">
    <property type="entry name" value="Prephenate dehydrogenase"/>
    <property type="match status" value="1"/>
</dbReference>
<evidence type="ECO:0000259" key="4">
    <source>
        <dbReference type="PROSITE" id="PS51176"/>
    </source>
</evidence>
<dbReference type="GO" id="GO:0070403">
    <property type="term" value="F:NAD+ binding"/>
    <property type="evidence" value="ECO:0007669"/>
    <property type="project" value="InterPro"/>
</dbReference>
<dbReference type="PANTHER" id="PTHR21363:SF0">
    <property type="entry name" value="PREPHENATE DEHYDROGENASE [NADP(+)]"/>
    <property type="match status" value="1"/>
</dbReference>
<sequence length="279" mass="31285">MKICIVGLGVIGGSYALALKEAGYKEVYGIDNDTETLKTAKEMGIIIEGFTSGGEILNECDVVILSLYPNSIINFIRDNEKYLKHGAVLTDATGIKESIVDKIEKCLRDDVEFVFGHPMAGREKKGILFASGEVFKGANYIITPTERTSEQAMSMIEKLAYSIGFRRVTRISPVEHDALIAFTSQLPHVLAVALINSDDEKYDTGKFIGDSYRELTRISNINGPLWTELFLHNKKNLLHCIDNFENQLDMLKKSIKENDAESLKDMFEKSSSRREMLEL</sequence>
<dbReference type="Pfam" id="PF02153">
    <property type="entry name" value="PDH_N"/>
    <property type="match status" value="1"/>
</dbReference>
<evidence type="ECO:0000256" key="2">
    <source>
        <dbReference type="ARBA" id="ARBA00023002"/>
    </source>
</evidence>
<accession>A0A7X2MWV4</accession>
<feature type="domain" description="Prephenate/arogenate dehydrogenase" evidence="4">
    <location>
        <begin position="1"/>
        <end position="279"/>
    </location>
</feature>
<reference evidence="5 6" key="1">
    <citation type="submission" date="2019-08" db="EMBL/GenBank/DDBJ databases">
        <title>In-depth cultivation of the pig gut microbiome towards novel bacterial diversity and tailored functional studies.</title>
        <authorList>
            <person name="Wylensek D."/>
            <person name="Hitch T.C.A."/>
            <person name="Clavel T."/>
        </authorList>
    </citation>
    <scope>NUCLEOTIDE SEQUENCE [LARGE SCALE GENOMIC DNA]</scope>
    <source>
        <strain evidence="5 6">WCA-383-APC-5B</strain>
    </source>
</reference>
<gene>
    <name evidence="5" type="ORF">FYJ33_03840</name>
</gene>
<proteinExistence type="inferred from homology"/>
<comment type="pathway">
    <text evidence="3">Amino-acid biosynthesis.</text>
</comment>
<evidence type="ECO:0000256" key="1">
    <source>
        <dbReference type="ARBA" id="ARBA00007964"/>
    </source>
</evidence>
<dbReference type="Proteomes" id="UP000460287">
    <property type="component" value="Unassembled WGS sequence"/>
</dbReference>
<dbReference type="RefSeq" id="WP_154530452.1">
    <property type="nucleotide sequence ID" value="NZ_VULX01000003.1"/>
</dbReference>
<evidence type="ECO:0000256" key="3">
    <source>
        <dbReference type="ARBA" id="ARBA00029440"/>
    </source>
</evidence>
<comment type="similarity">
    <text evidence="1">Belongs to the prephenate/arogenate dehydrogenase family.</text>
</comment>
<comment type="caution">
    <text evidence="5">The sequence shown here is derived from an EMBL/GenBank/DDBJ whole genome shotgun (WGS) entry which is preliminary data.</text>
</comment>
<dbReference type="InterPro" id="IPR003099">
    <property type="entry name" value="Prephen_DH"/>
</dbReference>
<dbReference type="PANTHER" id="PTHR21363">
    <property type="entry name" value="PREPHENATE DEHYDROGENASE"/>
    <property type="match status" value="1"/>
</dbReference>
<dbReference type="Gene3D" id="1.10.3660.10">
    <property type="entry name" value="6-phosphogluconate dehydrogenase C-terminal like domain"/>
    <property type="match status" value="1"/>
</dbReference>
<dbReference type="InterPro" id="IPR036291">
    <property type="entry name" value="NAD(P)-bd_dom_sf"/>
</dbReference>
<dbReference type="EMBL" id="VULX01000003">
    <property type="protein sequence ID" value="MSR90566.1"/>
    <property type="molecule type" value="Genomic_DNA"/>
</dbReference>
<keyword evidence="2" id="KW-0560">Oxidoreductase</keyword>
<dbReference type="InterPro" id="IPR046825">
    <property type="entry name" value="PDH_C"/>
</dbReference>
<keyword evidence="6" id="KW-1185">Reference proteome</keyword>
<dbReference type="InterPro" id="IPR050812">
    <property type="entry name" value="Preph/Arog_dehydrog"/>
</dbReference>
<protein>
    <submittedName>
        <fullName evidence="5">Prephenate dehydrogenase</fullName>
    </submittedName>
</protein>
<evidence type="ECO:0000313" key="5">
    <source>
        <dbReference type="EMBL" id="MSR90566.1"/>
    </source>
</evidence>
<dbReference type="SUPFAM" id="SSF48179">
    <property type="entry name" value="6-phosphogluconate dehydrogenase C-terminal domain-like"/>
    <property type="match status" value="1"/>
</dbReference>
<dbReference type="GO" id="GO:0006571">
    <property type="term" value="P:tyrosine biosynthetic process"/>
    <property type="evidence" value="ECO:0007669"/>
    <property type="project" value="InterPro"/>
</dbReference>
<dbReference type="InterPro" id="IPR046826">
    <property type="entry name" value="PDH_N"/>
</dbReference>
<dbReference type="SUPFAM" id="SSF51735">
    <property type="entry name" value="NAD(P)-binding Rossmann-fold domains"/>
    <property type="match status" value="1"/>
</dbReference>
<dbReference type="InterPro" id="IPR008927">
    <property type="entry name" value="6-PGluconate_DH-like_C_sf"/>
</dbReference>
<dbReference type="Pfam" id="PF20463">
    <property type="entry name" value="PDH_C"/>
    <property type="match status" value="1"/>
</dbReference>
<dbReference type="GO" id="GO:0008977">
    <property type="term" value="F:prephenate dehydrogenase (NAD+) activity"/>
    <property type="evidence" value="ECO:0007669"/>
    <property type="project" value="InterPro"/>
</dbReference>
<name>A0A7X2MWV4_9CLOT</name>
<evidence type="ECO:0000313" key="6">
    <source>
        <dbReference type="Proteomes" id="UP000460287"/>
    </source>
</evidence>
<dbReference type="Gene3D" id="3.40.50.720">
    <property type="entry name" value="NAD(P)-binding Rossmann-like Domain"/>
    <property type="match status" value="1"/>
</dbReference>
<dbReference type="AlphaFoldDB" id="A0A7X2MWV4"/>